<feature type="region of interest" description="Disordered" evidence="2">
    <location>
        <begin position="512"/>
        <end position="546"/>
    </location>
</feature>
<keyword evidence="5" id="KW-0326">Glycosidase</keyword>
<dbReference type="EC" id="3.2.1.17" evidence="5"/>
<dbReference type="HOGENOM" id="CLU_009520_1_4_4"/>
<feature type="domain" description="LysM" evidence="4">
    <location>
        <begin position="682"/>
        <end position="727"/>
    </location>
</feature>
<organism evidence="5 6">
    <name type="scientific">Neisseria bacilliformis ATCC BAA-1200</name>
    <dbReference type="NCBI Taxonomy" id="888742"/>
    <lineage>
        <taxon>Bacteria</taxon>
        <taxon>Pseudomonadati</taxon>
        <taxon>Pseudomonadota</taxon>
        <taxon>Betaproteobacteria</taxon>
        <taxon>Neisseriales</taxon>
        <taxon>Neisseriaceae</taxon>
        <taxon>Neisseria</taxon>
    </lineage>
</organism>
<dbReference type="RefSeq" id="WP_007343612.1">
    <property type="nucleotide sequence ID" value="NZ_GL878494.1"/>
</dbReference>
<feature type="domain" description="LysM" evidence="4">
    <location>
        <begin position="330"/>
        <end position="373"/>
    </location>
</feature>
<keyword evidence="5" id="KW-0378">Hydrolase</keyword>
<dbReference type="Pfam" id="PF01476">
    <property type="entry name" value="LysM"/>
    <property type="match status" value="3"/>
</dbReference>
<dbReference type="Proteomes" id="UP000004105">
    <property type="component" value="Unassembled WGS sequence"/>
</dbReference>
<dbReference type="Gene3D" id="1.10.530.10">
    <property type="match status" value="1"/>
</dbReference>
<dbReference type="SUPFAM" id="SSF54106">
    <property type="entry name" value="LysM domain"/>
    <property type="match status" value="2"/>
</dbReference>
<evidence type="ECO:0000259" key="4">
    <source>
        <dbReference type="PROSITE" id="PS51782"/>
    </source>
</evidence>
<dbReference type="Pfam" id="PF01464">
    <property type="entry name" value="SLT"/>
    <property type="match status" value="1"/>
</dbReference>
<dbReference type="CDD" id="cd00118">
    <property type="entry name" value="LysM"/>
    <property type="match status" value="3"/>
</dbReference>
<dbReference type="InterPro" id="IPR023346">
    <property type="entry name" value="Lysozyme-like_dom_sf"/>
</dbReference>
<evidence type="ECO:0000313" key="5">
    <source>
        <dbReference type="EMBL" id="EGF08299.1"/>
    </source>
</evidence>
<name>F2BFV0_9NEIS</name>
<keyword evidence="3" id="KW-0732">Signal</keyword>
<keyword evidence="6" id="KW-1185">Reference proteome</keyword>
<dbReference type="STRING" id="267212.GCA_001063965_01921"/>
<dbReference type="PANTHER" id="PTHR33734">
    <property type="entry name" value="LYSM DOMAIN-CONTAINING GPI-ANCHORED PROTEIN 2"/>
    <property type="match status" value="1"/>
</dbReference>
<feature type="domain" description="LysM" evidence="4">
    <location>
        <begin position="621"/>
        <end position="664"/>
    </location>
</feature>
<dbReference type="AlphaFoldDB" id="F2BFV0"/>
<feature type="signal peptide" evidence="3">
    <location>
        <begin position="1"/>
        <end position="22"/>
    </location>
</feature>
<evidence type="ECO:0000256" key="2">
    <source>
        <dbReference type="SAM" id="MobiDB-lite"/>
    </source>
</evidence>
<dbReference type="EMBL" id="AFAY01000051">
    <property type="protein sequence ID" value="EGF08299.1"/>
    <property type="molecule type" value="Genomic_DNA"/>
</dbReference>
<dbReference type="PROSITE" id="PS51782">
    <property type="entry name" value="LYSM"/>
    <property type="match status" value="3"/>
</dbReference>
<feature type="chain" id="PRO_5003274215" evidence="3">
    <location>
        <begin position="23"/>
        <end position="727"/>
    </location>
</feature>
<dbReference type="OrthoDB" id="9815002at2"/>
<comment type="caution">
    <text evidence="5">The sequence shown here is derived from an EMBL/GenBank/DDBJ whole genome shotgun (WGS) entry which is preliminary data.</text>
</comment>
<dbReference type="CDD" id="cd16894">
    <property type="entry name" value="MltD-like"/>
    <property type="match status" value="1"/>
</dbReference>
<evidence type="ECO:0000313" key="6">
    <source>
        <dbReference type="Proteomes" id="UP000004105"/>
    </source>
</evidence>
<proteinExistence type="predicted"/>
<gene>
    <name evidence="5" type="primary">mltD</name>
    <name evidence="5" type="ORF">HMPREF9123_2607</name>
</gene>
<feature type="coiled-coil region" evidence="1">
    <location>
        <begin position="584"/>
        <end position="611"/>
    </location>
</feature>
<dbReference type="GO" id="GO:0003796">
    <property type="term" value="F:lysozyme activity"/>
    <property type="evidence" value="ECO:0007669"/>
    <property type="project" value="UniProtKB-EC"/>
</dbReference>
<keyword evidence="1" id="KW-0175">Coiled coil</keyword>
<feature type="compositionally biased region" description="Low complexity" evidence="2">
    <location>
        <begin position="512"/>
        <end position="536"/>
    </location>
</feature>
<dbReference type="PANTHER" id="PTHR33734:SF22">
    <property type="entry name" value="MEMBRANE-BOUND LYTIC MUREIN TRANSGLYCOSYLASE D"/>
    <property type="match status" value="1"/>
</dbReference>
<evidence type="ECO:0000256" key="3">
    <source>
        <dbReference type="SAM" id="SignalP"/>
    </source>
</evidence>
<sequence length="727" mass="77686">MSSIKTLAVAITGLSVFSAAHGQSYQNNHYSKSQIGMALMRANTVSLDHGKIKHGHNSVWAYLRSDFRMAEVNPELVRRHESKYASSAAYFNRTIERSRPYMYHISREVAKRNMPAEIALLPFIESAFVTKAKSGVGASGLWQFMPATGRHYGLEQTPLYDGRHDVYAATDAALNYLEYLHGLFGDWSLALAAYNWGEGNVGRAVNRARAQGLEPVYENLKMPAETRNYVPKLLAVRNIVNNPEYFGISFSDLDNKPFFKAVDIDQPIDLNAAVRLAGISRSEFDALNPAFKSPVYMPKLGRKLLLPVAAAANFERNYKKADRATLLSWDVYTPYANTTLSAIAAETGMNTAELKRLNGLSKDSIAAGRSILVAKNSFGGKGGDALTNFIALDKDLNPNDNKLQSVPEMGVATAIASAQPSFTAPPQPANAPALPPQSAFAAAQPAARTDIVQTASVQTTLPLDKPATPAPAAFAAQAAAVKDTAAQPAPVQTAAAQTASAPVSMPAQAQTVAAQQAATPPQAAAQTQPGVQTAAAENDGNGDPLMDFVRQTASAEQSAPPEAAASSERIPTQVEVLALAEATAREAAERSRQAKLAAERAKQQKAEARALAAAKPAAPPATHKVAHGDTLFNIAKRYDMNVADLVANNGIKGNTIHEGQILKVAAAQTAKGKTGQNNIRQVSYTVRQGDTLAGIARRFNVDVKDVRRWNNNSTVLKPGQSIKLQGS</sequence>
<dbReference type="SUPFAM" id="SSF53955">
    <property type="entry name" value="Lysozyme-like"/>
    <property type="match status" value="1"/>
</dbReference>
<dbReference type="SMART" id="SM00257">
    <property type="entry name" value="LysM"/>
    <property type="match status" value="3"/>
</dbReference>
<reference evidence="5 6" key="1">
    <citation type="submission" date="2011-02" db="EMBL/GenBank/DDBJ databases">
        <authorList>
            <person name="Muzny D."/>
            <person name="Qin X."/>
            <person name="Deng J."/>
            <person name="Jiang H."/>
            <person name="Liu Y."/>
            <person name="Qu J."/>
            <person name="Song X.-Z."/>
            <person name="Zhang L."/>
            <person name="Thornton R."/>
            <person name="Coyle M."/>
            <person name="Francisco L."/>
            <person name="Jackson L."/>
            <person name="Javaid M."/>
            <person name="Korchina V."/>
            <person name="Kovar C."/>
            <person name="Mata R."/>
            <person name="Mathew T."/>
            <person name="Ngo R."/>
            <person name="Nguyen L."/>
            <person name="Nguyen N."/>
            <person name="Okwuonu G."/>
            <person name="Ongeri F."/>
            <person name="Pham C."/>
            <person name="Simmons D."/>
            <person name="Wilczek-Boney K."/>
            <person name="Hale W."/>
            <person name="Jakkamsetti A."/>
            <person name="Pham P."/>
            <person name="Ruth R."/>
            <person name="San Lucas F."/>
            <person name="Warren J."/>
            <person name="Zhang J."/>
            <person name="Zhao Z."/>
            <person name="Zhou C."/>
            <person name="Zhu D."/>
            <person name="Lee S."/>
            <person name="Bess C."/>
            <person name="Blankenburg K."/>
            <person name="Forbes L."/>
            <person name="Fu Q."/>
            <person name="Gubbala S."/>
            <person name="Hirani K."/>
            <person name="Jayaseelan J.C."/>
            <person name="Lara F."/>
            <person name="Munidasa M."/>
            <person name="Palculict T."/>
            <person name="Patil S."/>
            <person name="Pu L.-L."/>
            <person name="Saada N."/>
            <person name="Tang L."/>
            <person name="Weissenberger G."/>
            <person name="Zhu Y."/>
            <person name="Hemphill L."/>
            <person name="Shang Y."/>
            <person name="Youmans B."/>
            <person name="Ayvaz T."/>
            <person name="Ross M."/>
            <person name="Santibanez J."/>
            <person name="Aqrawi P."/>
            <person name="Gross S."/>
            <person name="Joshi V."/>
            <person name="Fowler G."/>
            <person name="Nazareth L."/>
            <person name="Reid J."/>
            <person name="Worley K."/>
            <person name="Petrosino J."/>
            <person name="Highlander S."/>
            <person name="Gibbs R."/>
        </authorList>
    </citation>
    <scope>NUCLEOTIDE SEQUENCE [LARGE SCALE GENOMIC DNA]</scope>
    <source>
        <strain evidence="5 6">ATCC BAA-1200</strain>
    </source>
</reference>
<dbReference type="InterPro" id="IPR018392">
    <property type="entry name" value="LysM"/>
</dbReference>
<dbReference type="InterPro" id="IPR008258">
    <property type="entry name" value="Transglycosylase_SLT_dom_1"/>
</dbReference>
<accession>F2BFV0</accession>
<dbReference type="Gene3D" id="3.10.350.10">
    <property type="entry name" value="LysM domain"/>
    <property type="match status" value="3"/>
</dbReference>
<protein>
    <submittedName>
        <fullName evidence="5">Peptidoglycan N-acetylmuramoylhydrolase</fullName>
        <ecNumber evidence="5">3.2.1.17</ecNumber>
    </submittedName>
</protein>
<dbReference type="InterPro" id="IPR036779">
    <property type="entry name" value="LysM_dom_sf"/>
</dbReference>
<evidence type="ECO:0000256" key="1">
    <source>
        <dbReference type="SAM" id="Coils"/>
    </source>
</evidence>